<feature type="compositionally biased region" description="Polar residues" evidence="2">
    <location>
        <begin position="548"/>
        <end position="562"/>
    </location>
</feature>
<proteinExistence type="predicted"/>
<evidence type="ECO:0000313" key="3">
    <source>
        <dbReference type="Ensembl" id="ENSLLEP00000021861.1"/>
    </source>
</evidence>
<organism evidence="3 4">
    <name type="scientific">Leptobrachium leishanense</name>
    <name type="common">Leishan spiny toad</name>
    <dbReference type="NCBI Taxonomy" id="445787"/>
    <lineage>
        <taxon>Eukaryota</taxon>
        <taxon>Metazoa</taxon>
        <taxon>Chordata</taxon>
        <taxon>Craniata</taxon>
        <taxon>Vertebrata</taxon>
        <taxon>Euteleostomi</taxon>
        <taxon>Amphibia</taxon>
        <taxon>Batrachia</taxon>
        <taxon>Anura</taxon>
        <taxon>Pelobatoidea</taxon>
        <taxon>Megophryidae</taxon>
        <taxon>Leptobrachium</taxon>
    </lineage>
</organism>
<evidence type="ECO:0000256" key="1">
    <source>
        <dbReference type="SAM" id="Coils"/>
    </source>
</evidence>
<keyword evidence="1" id="KW-0175">Coiled coil</keyword>
<dbReference type="GeneTree" id="ENSGT00390000007688"/>
<feature type="coiled-coil region" evidence="1">
    <location>
        <begin position="80"/>
        <end position="134"/>
    </location>
</feature>
<evidence type="ECO:0000313" key="4">
    <source>
        <dbReference type="Proteomes" id="UP000694569"/>
    </source>
</evidence>
<feature type="region of interest" description="Disordered" evidence="2">
    <location>
        <begin position="609"/>
        <end position="632"/>
    </location>
</feature>
<dbReference type="InterPro" id="IPR052300">
    <property type="entry name" value="Adhesion_Centrosome_assoc"/>
</dbReference>
<feature type="region of interest" description="Disordered" evidence="2">
    <location>
        <begin position="224"/>
        <end position="266"/>
    </location>
</feature>
<dbReference type="AlphaFoldDB" id="A0A8C5PG60"/>
<dbReference type="Ensembl" id="ENSLLET00000022708.1">
    <property type="protein sequence ID" value="ENSLLEP00000021861.1"/>
    <property type="gene ID" value="ENSLLEG00000013870.1"/>
</dbReference>
<evidence type="ECO:0000256" key="2">
    <source>
        <dbReference type="SAM" id="MobiDB-lite"/>
    </source>
</evidence>
<feature type="region of interest" description="Disordered" evidence="2">
    <location>
        <begin position="548"/>
        <end position="595"/>
    </location>
</feature>
<feature type="compositionally biased region" description="Polar residues" evidence="2">
    <location>
        <begin position="574"/>
        <end position="585"/>
    </location>
</feature>
<feature type="compositionally biased region" description="Polar residues" evidence="2">
    <location>
        <begin position="234"/>
        <end position="257"/>
    </location>
</feature>
<sequence length="659" mass="75223">MHRSAFQDRQMREVTAENVELKKFHEQMKKELRIILGRRDPANIPVIEDSSGIGRRGGVGRARASRTGDFGFTGTLKKQWNSLKQLLESLEIQASAAQANVTHVISVTDHEKELTSLRKETEELRQELGRSRDLIRQQQELLQEQMFPKPGEGQVSPLWDAYFLEEQLRLQQDRAIFEEQKWAFQDEREKFTEAAIRLGRERLQFQADQALFVQQQFLNMTPGLETPSWKRTPPWSSVATGTPRAPSSKNCTPNWSSRSKKFNDPVTPSTAELYRVLRLAPPSRSVLMSQRQERKFQRSDSDTEETRSDGLSLTESPEPEVLPPSAGSVKLSMTPYLCPRPTPLSSIPRHLDPTPGTAGLYRILGMTSTGRHKRRALRKSMLEEGYTGTPSIFCHDASRKVETACDGNHVRTGTSYETDSLYSGDSPAFEGDTYKIDGCEVVERDSLYKDSPLQVRKTMHSEEHFRPGKGSLHCNGVPQLYISDYRDNDHFWYSNERSNVASESCRSYSSVDRHPSEGYMEGLHSGMHEDIKGKDNVTREDWFPTQNNEVHQHRNISSPQESHQLRSSGRSRSTQTQHPENCSGNRSRETLHPQDYCNRNRRASCHEKNSMFSSGHRPSSHYSRRSCPSSRDSRMCWSTGFSQSDLRADLLNQFLDCST</sequence>
<protein>
    <submittedName>
        <fullName evidence="3">Uncharacterized protein</fullName>
    </submittedName>
</protein>
<name>A0A8C5PG60_9ANUR</name>
<feature type="region of interest" description="Disordered" evidence="2">
    <location>
        <begin position="285"/>
        <end position="328"/>
    </location>
</feature>
<dbReference type="OrthoDB" id="312015at2759"/>
<reference evidence="3" key="1">
    <citation type="submission" date="2025-08" db="UniProtKB">
        <authorList>
            <consortium name="Ensembl"/>
        </authorList>
    </citation>
    <scope>IDENTIFICATION</scope>
</reference>
<reference evidence="3" key="2">
    <citation type="submission" date="2025-09" db="UniProtKB">
        <authorList>
            <consortium name="Ensembl"/>
        </authorList>
    </citation>
    <scope>IDENTIFICATION</scope>
</reference>
<accession>A0A8C5PG60</accession>
<dbReference type="Proteomes" id="UP000694569">
    <property type="component" value="Unplaced"/>
</dbReference>
<feature type="compositionally biased region" description="Basic and acidic residues" evidence="2">
    <location>
        <begin position="291"/>
        <end position="308"/>
    </location>
</feature>
<dbReference type="PANTHER" id="PTHR46507:SF6">
    <property type="match status" value="1"/>
</dbReference>
<dbReference type="GO" id="GO:0036064">
    <property type="term" value="C:ciliary basal body"/>
    <property type="evidence" value="ECO:0007669"/>
    <property type="project" value="TreeGrafter"/>
</dbReference>
<dbReference type="GO" id="GO:0035735">
    <property type="term" value="P:intraciliary transport involved in cilium assembly"/>
    <property type="evidence" value="ECO:0007669"/>
    <property type="project" value="TreeGrafter"/>
</dbReference>
<keyword evidence="4" id="KW-1185">Reference proteome</keyword>
<dbReference type="GO" id="GO:0034451">
    <property type="term" value="C:centriolar satellite"/>
    <property type="evidence" value="ECO:0007669"/>
    <property type="project" value="TreeGrafter"/>
</dbReference>
<dbReference type="PANTHER" id="PTHR46507">
    <property type="entry name" value="AFADIN- AND ALPHA-ACTININ-BINDING PROTEIN"/>
    <property type="match status" value="1"/>
</dbReference>